<dbReference type="KEGG" id="ehn:H9Q80_10940"/>
<protein>
    <submittedName>
        <fullName evidence="2">DUF4956 domain-containing protein</fullName>
    </submittedName>
</protein>
<keyword evidence="1" id="KW-1133">Transmembrane helix</keyword>
<name>A0A7G9GJ18_9FIRM</name>
<dbReference type="Pfam" id="PF16316">
    <property type="entry name" value="DUF4956"/>
    <property type="match status" value="1"/>
</dbReference>
<accession>A0A7G9GJ18</accession>
<dbReference type="Proteomes" id="UP000515856">
    <property type="component" value="Chromosome"/>
</dbReference>
<dbReference type="AlphaFoldDB" id="A0A7G9GJ18"/>
<feature type="transmembrane region" description="Helical" evidence="1">
    <location>
        <begin position="98"/>
        <end position="125"/>
    </location>
</feature>
<feature type="transmembrane region" description="Helical" evidence="1">
    <location>
        <begin position="12"/>
        <end position="32"/>
    </location>
</feature>
<dbReference type="InterPro" id="IPR032531">
    <property type="entry name" value="DUF4956"/>
</dbReference>
<dbReference type="RefSeq" id="WP_117456041.1">
    <property type="nucleotide sequence ID" value="NZ_CP060636.1"/>
</dbReference>
<sequence>MFDSIFTSMNVIDMLICSGVSIICGLFIGYVYMFKNVYHKGFVVSVVLMPVIVQVVIMMVNGNLGTGVAVVGAFSLVRFRSVAGGAREISTIFLSMAIGLATGMGYVMFAIVFALLIGITSMILYGSSFAEANVMEKELKITIPESLDYEGIFDDIFQQYTTKNELLKVKTTNMGSLYELHYHICLRKGIVEKEMIDELRCRNGNLNIICGRLPVNKEEL</sequence>
<evidence type="ECO:0000313" key="2">
    <source>
        <dbReference type="EMBL" id="QNM10800.1"/>
    </source>
</evidence>
<proteinExistence type="predicted"/>
<gene>
    <name evidence="2" type="ORF">H9Q80_10940</name>
</gene>
<organism evidence="2 3">
    <name type="scientific">[Eubacterium] hominis</name>
    <dbReference type="NCBI Taxonomy" id="2764325"/>
    <lineage>
        <taxon>Bacteria</taxon>
        <taxon>Bacillati</taxon>
        <taxon>Bacillota</taxon>
        <taxon>Erysipelotrichia</taxon>
        <taxon>Erysipelotrichales</taxon>
        <taxon>Erysipelotrichaceae</taxon>
        <taxon>Amedibacillus</taxon>
    </lineage>
</organism>
<evidence type="ECO:0000313" key="3">
    <source>
        <dbReference type="Proteomes" id="UP000515856"/>
    </source>
</evidence>
<keyword evidence="1" id="KW-0472">Membrane</keyword>
<keyword evidence="3" id="KW-1185">Reference proteome</keyword>
<reference evidence="2 3" key="1">
    <citation type="submission" date="2020-08" db="EMBL/GenBank/DDBJ databases">
        <authorList>
            <person name="Liu C."/>
            <person name="Sun Q."/>
        </authorList>
    </citation>
    <scope>NUCLEOTIDE SEQUENCE [LARGE SCALE GENOMIC DNA]</scope>
    <source>
        <strain evidence="2 3">NSJ-61</strain>
    </source>
</reference>
<dbReference type="EMBL" id="CP060636">
    <property type="protein sequence ID" value="QNM10800.1"/>
    <property type="molecule type" value="Genomic_DNA"/>
</dbReference>
<keyword evidence="1" id="KW-0812">Transmembrane</keyword>
<evidence type="ECO:0000256" key="1">
    <source>
        <dbReference type="SAM" id="Phobius"/>
    </source>
</evidence>